<keyword evidence="2" id="KW-1185">Reference proteome</keyword>
<accession>A0ACC2YY35</accession>
<proteinExistence type="predicted"/>
<protein>
    <submittedName>
        <fullName evidence="1">Uncharacterized protein</fullName>
    </submittedName>
</protein>
<name>A0ACC2YY35_9PEZI</name>
<sequence length="563" mass="63029">MAPERIRRAPTHYPFLPFHFLRSAQLLSSLVVSCIMLYFISSLKHDHYQTPWTFLFLLSVSLLTLLTLTTTFLLHICTSLNPRLNLILNAGLFVAWTISFAMLAWYSGSTLTHVCNRANWKDDMGVMVCRVYKALFGFAVLGVVSTLLALLLDLYVFRQATERGMYNAMEDLDSKRGPTPNPEATRSQEFLDIHHEYPVSEQRPAKAPKQSGYEMPAEQFEYDTGYYGRHAESVKTKLKLEAANTDNTHHLYLTRRAKLSMAPTSIFAANNTALITGGASGVGLAVAQLCRKHGMKLALVDQNADYLAKAKETFDSSDVETYQSDVSQLDQWNDLKSKVQQRFGSVDFLMLNAGIGLNGDWGDSEYFQKANIAPAPSVSCVYAYLSIRYQIMAVNLFGVIHGLNTFVPVIRSQDKPSAIVITGSKQGITNPPGNAAYNASKSAVKTLAEHLSYDMRGTNTSVHLLVPGWTFTGLSGGHPGSSKEKPAGAWAPSQVADFLYKKMEDGKFYVICPDNDVTEEKDKKRMLWSVGDIVNERPPLSRWREEYKEEAEKWMEQRDVSKF</sequence>
<reference evidence="1" key="1">
    <citation type="submission" date="2022-10" db="EMBL/GenBank/DDBJ databases">
        <title>Culturing micro-colonial fungi from biological soil crusts in the Mojave desert and describing Neophaeococcomyces mojavensis, and introducing the new genera and species Taxawa tesnikishii.</title>
        <authorList>
            <person name="Kurbessoian T."/>
            <person name="Stajich J.E."/>
        </authorList>
    </citation>
    <scope>NUCLEOTIDE SEQUENCE</scope>
    <source>
        <strain evidence="1">JES_115</strain>
    </source>
</reference>
<gene>
    <name evidence="1" type="ORF">H2199_005877</name>
</gene>
<organism evidence="1 2">
    <name type="scientific">Coniosporium tulheliwenetii</name>
    <dbReference type="NCBI Taxonomy" id="3383036"/>
    <lineage>
        <taxon>Eukaryota</taxon>
        <taxon>Fungi</taxon>
        <taxon>Dikarya</taxon>
        <taxon>Ascomycota</taxon>
        <taxon>Pezizomycotina</taxon>
        <taxon>Dothideomycetes</taxon>
        <taxon>Dothideomycetes incertae sedis</taxon>
        <taxon>Coniosporium</taxon>
    </lineage>
</organism>
<comment type="caution">
    <text evidence="1">The sequence shown here is derived from an EMBL/GenBank/DDBJ whole genome shotgun (WGS) entry which is preliminary data.</text>
</comment>
<evidence type="ECO:0000313" key="2">
    <source>
        <dbReference type="Proteomes" id="UP001172680"/>
    </source>
</evidence>
<dbReference type="Proteomes" id="UP001172680">
    <property type="component" value="Unassembled WGS sequence"/>
</dbReference>
<evidence type="ECO:0000313" key="1">
    <source>
        <dbReference type="EMBL" id="KAJ9640338.1"/>
    </source>
</evidence>
<dbReference type="EMBL" id="JAPDRP010000017">
    <property type="protein sequence ID" value="KAJ9640338.1"/>
    <property type="molecule type" value="Genomic_DNA"/>
</dbReference>